<reference evidence="2 3" key="1">
    <citation type="submission" date="2016-11" db="EMBL/GenBank/DDBJ databases">
        <title>Genome sequence and comparative genomic analysis of clinical strain Elizabethkingia meningoseptica 61421 PRCM.</title>
        <authorList>
            <person name="Wang M."/>
            <person name="Hu S."/>
            <person name="Cao L."/>
            <person name="Jiang T."/>
            <person name="Zhou Y."/>
            <person name="Ming D."/>
        </authorList>
    </citation>
    <scope>NUCLEOTIDE SEQUENCE [LARGE SCALE GENOMIC DNA]</scope>
    <source>
        <strain evidence="2 3">61421 PRCM</strain>
    </source>
</reference>
<proteinExistence type="predicted"/>
<evidence type="ECO:0000313" key="2">
    <source>
        <dbReference type="EMBL" id="OOH93694.1"/>
    </source>
</evidence>
<dbReference type="AlphaFoldDB" id="A0A1V3TWW4"/>
<sequence>MNTNNEEKLKEITLQEYTPPTVQVTSVEMESGIAANSGTALPASTNTPVNESWNNDEYTPAPVEW</sequence>
<comment type="caution">
    <text evidence="2">The sequence shown here is derived from an EMBL/GenBank/DDBJ whole genome shotgun (WGS) entry which is preliminary data.</text>
</comment>
<dbReference type="STRING" id="238.BBD35_08945"/>
<dbReference type="eggNOG" id="ENOG502ZEFM">
    <property type="taxonomic scope" value="Bacteria"/>
</dbReference>
<protein>
    <submittedName>
        <fullName evidence="2">Uncharacterized protein</fullName>
    </submittedName>
</protein>
<feature type="region of interest" description="Disordered" evidence="1">
    <location>
        <begin position="36"/>
        <end position="65"/>
    </location>
</feature>
<dbReference type="OrthoDB" id="1452141at2"/>
<dbReference type="EMBL" id="MPOG01000016">
    <property type="protein sequence ID" value="OOH93694.1"/>
    <property type="molecule type" value="Genomic_DNA"/>
</dbReference>
<gene>
    <name evidence="2" type="ORF">BMF97_14795</name>
</gene>
<keyword evidence="3" id="KW-1185">Reference proteome</keyword>
<accession>A0A1V3TWW4</accession>
<evidence type="ECO:0000313" key="3">
    <source>
        <dbReference type="Proteomes" id="UP000188947"/>
    </source>
</evidence>
<organism evidence="2 3">
    <name type="scientific">Elizabethkingia meningoseptica</name>
    <name type="common">Chryseobacterium meningosepticum</name>
    <dbReference type="NCBI Taxonomy" id="238"/>
    <lineage>
        <taxon>Bacteria</taxon>
        <taxon>Pseudomonadati</taxon>
        <taxon>Bacteroidota</taxon>
        <taxon>Flavobacteriia</taxon>
        <taxon>Flavobacteriales</taxon>
        <taxon>Weeksellaceae</taxon>
        <taxon>Elizabethkingia</taxon>
    </lineage>
</organism>
<name>A0A1V3TWW4_ELIME</name>
<evidence type="ECO:0000256" key="1">
    <source>
        <dbReference type="SAM" id="MobiDB-lite"/>
    </source>
</evidence>
<dbReference type="Proteomes" id="UP000188947">
    <property type="component" value="Unassembled WGS sequence"/>
</dbReference>
<feature type="compositionally biased region" description="Polar residues" evidence="1">
    <location>
        <begin position="36"/>
        <end position="57"/>
    </location>
</feature>
<dbReference type="RefSeq" id="WP_069213766.1">
    <property type="nucleotide sequence ID" value="NZ_CP016378.1"/>
</dbReference>